<feature type="region of interest" description="Disordered" evidence="3">
    <location>
        <begin position="926"/>
        <end position="1010"/>
    </location>
</feature>
<feature type="region of interest" description="Disordered" evidence="3">
    <location>
        <begin position="540"/>
        <end position="658"/>
    </location>
</feature>
<dbReference type="Proteomes" id="UP000265716">
    <property type="component" value="Unassembled WGS sequence"/>
</dbReference>
<feature type="compositionally biased region" description="Low complexity" evidence="3">
    <location>
        <begin position="953"/>
        <end position="964"/>
    </location>
</feature>
<dbReference type="Gene3D" id="2.40.70.10">
    <property type="entry name" value="Acid Proteases"/>
    <property type="match status" value="1"/>
</dbReference>
<feature type="region of interest" description="Disordered" evidence="3">
    <location>
        <begin position="1412"/>
        <end position="1446"/>
    </location>
</feature>
<evidence type="ECO:0000313" key="6">
    <source>
        <dbReference type="Proteomes" id="UP000265716"/>
    </source>
</evidence>
<dbReference type="CDD" id="cd00303">
    <property type="entry name" value="retropepsin_like"/>
    <property type="match status" value="1"/>
</dbReference>
<protein>
    <recommendedName>
        <fullName evidence="4">Peptidase A2 domain-containing protein</fullName>
    </recommendedName>
</protein>
<feature type="domain" description="Peptidase A2" evidence="4">
    <location>
        <begin position="1301"/>
        <end position="1379"/>
    </location>
</feature>
<feature type="compositionally biased region" description="Polar residues" evidence="3">
    <location>
        <begin position="468"/>
        <end position="483"/>
    </location>
</feature>
<dbReference type="SUPFAM" id="SSF50630">
    <property type="entry name" value="Acid proteases"/>
    <property type="match status" value="1"/>
</dbReference>
<feature type="compositionally biased region" description="Polar residues" evidence="3">
    <location>
        <begin position="1543"/>
        <end position="1561"/>
    </location>
</feature>
<feature type="region of interest" description="Disordered" evidence="3">
    <location>
        <begin position="1532"/>
        <end position="1572"/>
    </location>
</feature>
<organism evidence="5 6">
    <name type="scientific">Aphanomyces astaci</name>
    <name type="common">Crayfish plague agent</name>
    <dbReference type="NCBI Taxonomy" id="112090"/>
    <lineage>
        <taxon>Eukaryota</taxon>
        <taxon>Sar</taxon>
        <taxon>Stramenopiles</taxon>
        <taxon>Oomycota</taxon>
        <taxon>Saprolegniomycetes</taxon>
        <taxon>Saprolegniales</taxon>
        <taxon>Verrucalvaceae</taxon>
        <taxon>Aphanomyces</taxon>
    </lineage>
</organism>
<dbReference type="PANTHER" id="PTHR36943">
    <property type="entry name" value="CCHC-TYPE DOMAIN-CONTAINING PROTEIN"/>
    <property type="match status" value="1"/>
</dbReference>
<dbReference type="EMBL" id="QUTC01008863">
    <property type="protein sequence ID" value="RHY42612.1"/>
    <property type="molecule type" value="Genomic_DNA"/>
</dbReference>
<feature type="compositionally biased region" description="Polar residues" evidence="3">
    <location>
        <begin position="985"/>
        <end position="999"/>
    </location>
</feature>
<dbReference type="GO" id="GO:0006508">
    <property type="term" value="P:proteolysis"/>
    <property type="evidence" value="ECO:0007669"/>
    <property type="project" value="InterPro"/>
</dbReference>
<sequence length="1835" mass="204749">MVPRTLTPTWDDPGVPRNVVVTTISVAGGGARDSHNAYADFTRDIIKKQELEALRFFQKAHEDRSRLLDDRETRLVEMAESAAQAAEAHENYRQEQFKEALGYLQECYQRELDLARRVVGNEANETLSQEIEKQQAMWEARMLRFQEDLELTWDKERSLLLQDKEVSLLALKNQHADELLRVSTEAEHTIEVRRLEDGGILNQLQEELRSAKHNHTYEIQALVEQNCRSREAQEIILDKLRSQQNQELTSLRTELRSKQLELDASLYSSAREPSERICANCPILEREKDTLTERLRLLEEHSARLTALNEAKARFQESETRGSQLQEQLLQVHTRYEQELQEEQTLREEMERGVQEQLLALTLDRDSEERRVVTQESEELMKSREEHEAILRKVSDVQAQLELNTTLLREEEKTLLREREAFAQEVNKSYSNHRRQQSSLQVDQQTLALQLEEGRLRSGSIGTPYATPASSRKGSPSKGSLSTVMTSSVLQAPYSMAGTPQRTMDPIPVFMQQTEVATETMSMPVPAGVYGRAVTSQKPFMPEWPRQREPPEYIPQDSYGMRGHSNPSPPYFTPAHGDRGGVFGGGSGNPPGPPSSYPAPGGPGGHNPFEHAGGRGDPPGPPGGGGGDDHGGRGAPRFPYVPRHDDHGGRPSRSAYADARKYAPKLKRVDSAIPLEHFLKKFDALQMDYGITDAQLVGIFDDRLNESGIPRFTDWWARRVRDHAEQSWAESREAFRQEFIMKTMTERMATITADSYRRTGETVNKYACRIGDNIRNANFPPESAVFILLNECEDPIVASCLRGAPTLPTTIEASLKYLKEKDVNLEKPFEGNPKTAMISLGTPGRAPRGSAKAPAIPTNEVQELQATVSKMKREMTVMAAKQNARQQDQISAFHNVTSIAQQPNETYTNTESPRLQAVDPASFKGATIPPPLTNAKADTRPPGLKAAVRSPKTATSQATTTATTPGIQSFKNWGSKKLRPPATSGPRSATTGEPTNLTATPGYETGPSPRVTPVFTEAQIEAIMRGDLTGIPESRHVDIEERLYPVSPADLERQLVLLKQERKDVTQEDIVKVVTTALRRPLTRDDAHLFESPSNIDDPDRWLDWFSSTLKTCDEARTANRNFENARVAIISDTRWSRFQRKNLASHELPGFGPIPETDCTPPEGDVLPISGIKIPRLPAQQLVKVHGAVQYHLIDDRASFTLPLRDLELTRLPSAIWRIRRKTLSSRRHYLDLALGGHHIESNPAPLTAGRKPRSLSPRVPLTQTIPSRPRRSNCHQKVCQVGSNPNAPLVQVRIQTADTLALVDTGASVTVISEAFWNELGSPPLQKPAYGLVSAFNTPIRTLGLRYLSITLAEKQTTFPVWVLVDSVSPCILGINLLRKLKALVNLSTNCVGFGDSPITLPFHTDDAQTTPRTVAHLKREDPREPPEQKAHEPAPSFSLHNVPTDWPTVHPTSTVYVKSNSRRLVLCHISSDIPEGCPILVESTASLSPLHIARSINIVLKEGFWVQVRNHSDTKEVIRPTDAIGVVTHLPDQYRDHTDTPASDTLTTPSPRSATSLQGGEREEAPQEAETLCALTTGAQETNFSAVPLPAGGPRVCSIASGVVGAITRGQARASEPPQEPPEAKTIKGVNPKDPSKLPRTPDRYLDGETPVSEGLEDSRVERGPAPAAEGDGVSPLKLPPYYDDTYAVPDPVLRKEQARDPFTISMKAYLEDKALPLEEWLMKVVTRTSEHYEVKDQVLYRRFADGVVAYKNTPTPIVKVLDKRRTAPREPEYLVRHADGETHWTPRSRLTDYESFISEYENLVRSHQDLPTLRRSPRLAELDVEAVVREY</sequence>
<evidence type="ECO:0000256" key="3">
    <source>
        <dbReference type="SAM" id="MobiDB-lite"/>
    </source>
</evidence>
<dbReference type="Pfam" id="PF13975">
    <property type="entry name" value="gag-asp_proteas"/>
    <property type="match status" value="1"/>
</dbReference>
<evidence type="ECO:0000313" key="5">
    <source>
        <dbReference type="EMBL" id="RHY42612.1"/>
    </source>
</evidence>
<keyword evidence="2" id="KW-0175">Coiled coil</keyword>
<reference evidence="5 6" key="1">
    <citation type="submission" date="2018-08" db="EMBL/GenBank/DDBJ databases">
        <title>Aphanomyces genome sequencing and annotation.</title>
        <authorList>
            <person name="Minardi D."/>
            <person name="Oidtmann B."/>
            <person name="Van Der Giezen M."/>
            <person name="Studholme D.J."/>
        </authorList>
    </citation>
    <scope>NUCLEOTIDE SEQUENCE [LARGE SCALE GENOMIC DNA]</scope>
    <source>
        <strain evidence="5 6">SA</strain>
    </source>
</reference>
<feature type="region of interest" description="Disordered" evidence="3">
    <location>
        <begin position="453"/>
        <end position="483"/>
    </location>
</feature>
<feature type="coiled-coil region" evidence="2">
    <location>
        <begin position="241"/>
        <end position="356"/>
    </location>
</feature>
<feature type="compositionally biased region" description="Basic and acidic residues" evidence="3">
    <location>
        <begin position="1420"/>
        <end position="1435"/>
    </location>
</feature>
<dbReference type="PROSITE" id="PS00141">
    <property type="entry name" value="ASP_PROTEASE"/>
    <property type="match status" value="1"/>
</dbReference>
<feature type="compositionally biased region" description="Gly residues" evidence="3">
    <location>
        <begin position="580"/>
        <end position="589"/>
    </location>
</feature>
<evidence type="ECO:0000256" key="2">
    <source>
        <dbReference type="SAM" id="Coils"/>
    </source>
</evidence>
<feature type="region of interest" description="Disordered" evidence="3">
    <location>
        <begin position="828"/>
        <end position="855"/>
    </location>
</feature>
<gene>
    <name evidence="5" type="ORF">DYB38_004434</name>
</gene>
<dbReference type="InterPro" id="IPR001969">
    <property type="entry name" value="Aspartic_peptidase_AS"/>
</dbReference>
<proteinExistence type="predicted"/>
<accession>A0A397CBM3</accession>
<evidence type="ECO:0000256" key="1">
    <source>
        <dbReference type="ARBA" id="ARBA00022801"/>
    </source>
</evidence>
<keyword evidence="1" id="KW-0378">Hydrolase</keyword>
<evidence type="ECO:0000259" key="4">
    <source>
        <dbReference type="PROSITE" id="PS50175"/>
    </source>
</evidence>
<dbReference type="VEuPathDB" id="FungiDB:H257_18324"/>
<dbReference type="InterPro" id="IPR001995">
    <property type="entry name" value="Peptidase_A2_cat"/>
</dbReference>
<feature type="compositionally biased region" description="Basic and acidic residues" evidence="3">
    <location>
        <begin position="1637"/>
        <end position="1650"/>
    </location>
</feature>
<dbReference type="VEuPathDB" id="FungiDB:H257_17851"/>
<name>A0A397CBM3_APHAT</name>
<feature type="region of interest" description="Disordered" evidence="3">
    <location>
        <begin position="1613"/>
        <end position="1681"/>
    </location>
</feature>
<dbReference type="VEuPathDB" id="FungiDB:H257_18525"/>
<feature type="compositionally biased region" description="Pro residues" evidence="3">
    <location>
        <begin position="590"/>
        <end position="601"/>
    </location>
</feature>
<dbReference type="PANTHER" id="PTHR36943:SF1">
    <property type="entry name" value="CCHC-TYPE DOMAIN-CONTAINING PROTEIN"/>
    <property type="match status" value="1"/>
</dbReference>
<dbReference type="InterPro" id="IPR021109">
    <property type="entry name" value="Peptidase_aspartic_dom_sf"/>
</dbReference>
<comment type="caution">
    <text evidence="5">The sequence shown here is derived from an EMBL/GenBank/DDBJ whole genome shotgun (WGS) entry which is preliminary data.</text>
</comment>
<dbReference type="PROSITE" id="PS50175">
    <property type="entry name" value="ASP_PROT_RETROV"/>
    <property type="match status" value="1"/>
</dbReference>
<dbReference type="GO" id="GO:0004190">
    <property type="term" value="F:aspartic-type endopeptidase activity"/>
    <property type="evidence" value="ECO:0007669"/>
    <property type="project" value="InterPro"/>
</dbReference>